<evidence type="ECO:0000313" key="1">
    <source>
        <dbReference type="EMBL" id="KIS35621.1"/>
    </source>
</evidence>
<evidence type="ECO:0008006" key="3">
    <source>
        <dbReference type="Google" id="ProtNLM"/>
    </source>
</evidence>
<dbReference type="PATRIC" id="fig|727.582.peg.1128"/>
<dbReference type="AlphaFoldDB" id="A0A158SXM7"/>
<evidence type="ECO:0000313" key="2">
    <source>
        <dbReference type="Proteomes" id="UP000050700"/>
    </source>
</evidence>
<sequence length="77" mass="8734">MSLTIIKQKTKCKDFSMAMTRAEINAKSDKKRSVRLQSYKLHEDIIKLLAELSEKTGKSKTAIVTEGILAMEKAYKN</sequence>
<organism evidence="1 2">
    <name type="scientific">Haemophilus influenzae</name>
    <dbReference type="NCBI Taxonomy" id="727"/>
    <lineage>
        <taxon>Bacteria</taxon>
        <taxon>Pseudomonadati</taxon>
        <taxon>Pseudomonadota</taxon>
        <taxon>Gammaproteobacteria</taxon>
        <taxon>Pasteurellales</taxon>
        <taxon>Pasteurellaceae</taxon>
        <taxon>Haemophilus</taxon>
    </lineage>
</organism>
<gene>
    <name evidence="1" type="ORF">NTHI1209_01228</name>
</gene>
<dbReference type="Proteomes" id="UP000050700">
    <property type="component" value="Unassembled WGS sequence"/>
</dbReference>
<dbReference type="EMBL" id="JMQP01000002">
    <property type="protein sequence ID" value="KIS35621.1"/>
    <property type="molecule type" value="Genomic_DNA"/>
</dbReference>
<accession>A0A158SXM7</accession>
<reference evidence="1 2" key="1">
    <citation type="submission" date="2014-05" db="EMBL/GenBank/DDBJ databases">
        <title>Methylome analysis of the phasevarions of Haemophilus influenzae.</title>
        <authorList>
            <person name="Atack J.M."/>
            <person name="Fox K.L."/>
            <person name="Power P.M."/>
            <person name="Clark T."/>
            <person name="Jurcisek J."/>
            <person name="Korlach J."/>
            <person name="Bakaletz L.O."/>
            <person name="Jennings M.P."/>
        </authorList>
    </citation>
    <scope>NUCLEOTIDE SEQUENCE [LARGE SCALE GENOMIC DNA]</scope>
    <source>
        <strain evidence="1 2">1209</strain>
    </source>
</reference>
<name>A0A158SXM7_HAEIF</name>
<comment type="caution">
    <text evidence="1">The sequence shown here is derived from an EMBL/GenBank/DDBJ whole genome shotgun (WGS) entry which is preliminary data.</text>
</comment>
<proteinExistence type="predicted"/>
<protein>
    <recommendedName>
        <fullName evidence="3">Bacteriophage phi-related protein</fullName>
    </recommendedName>
</protein>